<dbReference type="PROSITE" id="PS51257">
    <property type="entry name" value="PROKAR_LIPOPROTEIN"/>
    <property type="match status" value="1"/>
</dbReference>
<proteinExistence type="inferred from homology"/>
<dbReference type="GeneID" id="77466900"/>
<sequence>MNKKFVLILILSTLLGCSPIPKITKDEIITSNNISTGVFENQKLIFSNTSWWRIYNDPVLNQLINFVLKENEDLKIAKLNILKADEAVNLAKSDSGVTINLAGDLKREKLGKNGTTPPPFGGKIINIGSIGLQADYNIDLFNKVNSLITEQKYKAEAVKLNSKWIELDLSNRVARLYLYWKYLYQENIILTEQKNILIEIEKLQEKNLKIGNGTEDNVWAAQNEIRTVDMLLKENELNKQLTINNLNILSSNKHSDEIYSLLQKNSQELTPEFKEKVNIPSSISSDIIINRPDVEYYLMLIKGQEKHLEAAKADFYPQFSITGQYGFEGINFNKILRKDSLLGFIGPSIYLPIFHSGAIKSTYKIAGTDMNIFIEEYNKAIINAYNDVDNELYKTKTLWNTLNDSDKNFKTQTNLLSRDKKRLEIGTISKYDYLSKKYSWYSSKLDNEQQHFNLYTQQLQLINSLGGAYEIYK</sequence>
<reference evidence="3" key="1">
    <citation type="journal article" date="2018" name="MSphere">
        <title>Fusobacterium Genomics Using MinION and Illumina Sequencing Enables Genome Completion and Correction.</title>
        <authorList>
            <person name="Todd S.M."/>
            <person name="Settlage R.E."/>
            <person name="Lahmers K.K."/>
            <person name="Slade D.J."/>
        </authorList>
    </citation>
    <scope>NUCLEOTIDE SEQUENCE [LARGE SCALE GENOMIC DNA]</scope>
    <source>
        <strain evidence="3">ATCC 27725</strain>
    </source>
</reference>
<gene>
    <name evidence="2" type="ORF">C4N18_02775</name>
</gene>
<evidence type="ECO:0000313" key="3">
    <source>
        <dbReference type="Proteomes" id="UP000241238"/>
    </source>
</evidence>
<comment type="similarity">
    <text evidence="1">Belongs to the outer membrane factor (OMF) (TC 1.B.17) family.</text>
</comment>
<protein>
    <submittedName>
        <fullName evidence="2">TolC family protein</fullName>
    </submittedName>
</protein>
<dbReference type="RefSeq" id="WP_005949204.1">
    <property type="nucleotide sequence ID" value="NZ_CP028103.1"/>
</dbReference>
<evidence type="ECO:0000313" key="2">
    <source>
        <dbReference type="EMBL" id="AVQ30203.1"/>
    </source>
</evidence>
<evidence type="ECO:0000256" key="1">
    <source>
        <dbReference type="ARBA" id="ARBA00007613"/>
    </source>
</evidence>
<organism evidence="2 3">
    <name type="scientific">Fusobacterium varium ATCC 27725</name>
    <dbReference type="NCBI Taxonomy" id="469618"/>
    <lineage>
        <taxon>Bacteria</taxon>
        <taxon>Fusobacteriati</taxon>
        <taxon>Fusobacteriota</taxon>
        <taxon>Fusobacteriia</taxon>
        <taxon>Fusobacteriales</taxon>
        <taxon>Fusobacteriaceae</taxon>
        <taxon>Fusobacterium</taxon>
    </lineage>
</organism>
<dbReference type="SUPFAM" id="SSF56954">
    <property type="entry name" value="Outer membrane efflux proteins (OEP)"/>
    <property type="match status" value="1"/>
</dbReference>
<dbReference type="EMBL" id="CP028103">
    <property type="protein sequence ID" value="AVQ30203.1"/>
    <property type="molecule type" value="Genomic_DNA"/>
</dbReference>
<name>A0ABM6U1R5_FUSVA</name>
<dbReference type="InterPro" id="IPR010131">
    <property type="entry name" value="MdtP/NodT-like"/>
</dbReference>
<dbReference type="Proteomes" id="UP000241238">
    <property type="component" value="Chromosome"/>
</dbReference>
<keyword evidence="3" id="KW-1185">Reference proteome</keyword>
<dbReference type="Gene3D" id="1.20.1600.10">
    <property type="entry name" value="Outer membrane efflux proteins (OEP)"/>
    <property type="match status" value="1"/>
</dbReference>
<dbReference type="InterPro" id="IPR003423">
    <property type="entry name" value="OMP_efflux"/>
</dbReference>
<dbReference type="PANTHER" id="PTHR30203">
    <property type="entry name" value="OUTER MEMBRANE CATION EFFLUX PROTEIN"/>
    <property type="match status" value="1"/>
</dbReference>
<dbReference type="Pfam" id="PF02321">
    <property type="entry name" value="OEP"/>
    <property type="match status" value="2"/>
</dbReference>
<dbReference type="Gene3D" id="2.20.200.10">
    <property type="entry name" value="Outer membrane efflux proteins (OEP)"/>
    <property type="match status" value="1"/>
</dbReference>
<accession>A0ABM6U1R5</accession>